<keyword evidence="5" id="KW-1185">Reference proteome</keyword>
<dbReference type="InterPro" id="IPR011006">
    <property type="entry name" value="CheY-like_superfamily"/>
</dbReference>
<dbReference type="Proteomes" id="UP000193900">
    <property type="component" value="Unassembled WGS sequence"/>
</dbReference>
<evidence type="ECO:0000313" key="4">
    <source>
        <dbReference type="EMBL" id="SLN78006.1"/>
    </source>
</evidence>
<sequence>MTESEALEFAIEAARSAQAAAERAASRSPNWLEVLDRLPSLLLVLFFIGLILWNYRRLDAILERTSGVKAFGFEMVLGLNRDLERAAASFDDVRVTKTFKGGEEAVSVTADDRTRVLKRANACSTIISGRHVLWLDDRPDNNKDEVDLLQKLDLQVTCISTDQAALDLIQNGAHHFQLMISDMERGGDHGAGTSFLSKLRDNKIKIPVVFYLSDLDNGKPLPVSSFGITNRPDELLHLVIDALERVRPLS</sequence>
<keyword evidence="1" id="KW-0597">Phosphoprotein</keyword>
<feature type="domain" description="Response regulatory" evidence="3">
    <location>
        <begin position="131"/>
        <end position="243"/>
    </location>
</feature>
<evidence type="ECO:0000259" key="3">
    <source>
        <dbReference type="PROSITE" id="PS50110"/>
    </source>
</evidence>
<dbReference type="AlphaFoldDB" id="A0A1Y5U0J3"/>
<dbReference type="EMBL" id="FWFZ01000085">
    <property type="protein sequence ID" value="SLN78006.1"/>
    <property type="molecule type" value="Genomic_DNA"/>
</dbReference>
<dbReference type="SUPFAM" id="SSF52172">
    <property type="entry name" value="CheY-like"/>
    <property type="match status" value="1"/>
</dbReference>
<name>A0A1Y5U0J3_9RHOB</name>
<feature type="modified residue" description="4-aspartylphosphate" evidence="1">
    <location>
        <position position="182"/>
    </location>
</feature>
<evidence type="ECO:0000256" key="1">
    <source>
        <dbReference type="PROSITE-ProRule" id="PRU00169"/>
    </source>
</evidence>
<feature type="transmembrane region" description="Helical" evidence="2">
    <location>
        <begin position="38"/>
        <end position="55"/>
    </location>
</feature>
<organism evidence="4 5">
    <name type="scientific">Roseisalinus antarcticus</name>
    <dbReference type="NCBI Taxonomy" id="254357"/>
    <lineage>
        <taxon>Bacteria</taxon>
        <taxon>Pseudomonadati</taxon>
        <taxon>Pseudomonadota</taxon>
        <taxon>Alphaproteobacteria</taxon>
        <taxon>Rhodobacterales</taxon>
        <taxon>Roseobacteraceae</taxon>
        <taxon>Roseisalinus</taxon>
    </lineage>
</organism>
<keyword evidence="2" id="KW-1133">Transmembrane helix</keyword>
<reference evidence="4 5" key="1">
    <citation type="submission" date="2017-03" db="EMBL/GenBank/DDBJ databases">
        <authorList>
            <person name="Afonso C.L."/>
            <person name="Miller P.J."/>
            <person name="Scott M.A."/>
            <person name="Spackman E."/>
            <person name="Goraichik I."/>
            <person name="Dimitrov K.M."/>
            <person name="Suarez D.L."/>
            <person name="Swayne D.E."/>
        </authorList>
    </citation>
    <scope>NUCLEOTIDE SEQUENCE [LARGE SCALE GENOMIC DNA]</scope>
    <source>
        <strain evidence="4 5">CECT 7023</strain>
    </source>
</reference>
<dbReference type="OrthoDB" id="9180348at2"/>
<gene>
    <name evidence="4" type="ORF">ROA7023_04652</name>
</gene>
<keyword evidence="2" id="KW-0812">Transmembrane</keyword>
<dbReference type="PROSITE" id="PS50110">
    <property type="entry name" value="RESPONSE_REGULATORY"/>
    <property type="match status" value="1"/>
</dbReference>
<dbReference type="RefSeq" id="WP_143535728.1">
    <property type="nucleotide sequence ID" value="NZ_FWFZ01000085.1"/>
</dbReference>
<dbReference type="InterPro" id="IPR001789">
    <property type="entry name" value="Sig_transdc_resp-reg_receiver"/>
</dbReference>
<accession>A0A1Y5U0J3</accession>
<protein>
    <recommendedName>
        <fullName evidence="3">Response regulatory domain-containing protein</fullName>
    </recommendedName>
</protein>
<evidence type="ECO:0000256" key="2">
    <source>
        <dbReference type="SAM" id="Phobius"/>
    </source>
</evidence>
<proteinExistence type="predicted"/>
<dbReference type="GO" id="GO:0000160">
    <property type="term" value="P:phosphorelay signal transduction system"/>
    <property type="evidence" value="ECO:0007669"/>
    <property type="project" value="InterPro"/>
</dbReference>
<keyword evidence="2" id="KW-0472">Membrane</keyword>
<evidence type="ECO:0000313" key="5">
    <source>
        <dbReference type="Proteomes" id="UP000193900"/>
    </source>
</evidence>
<dbReference type="Gene3D" id="3.40.50.2300">
    <property type="match status" value="1"/>
</dbReference>